<feature type="domain" description="Gram-positive cocci surface proteins LPxTG" evidence="8">
    <location>
        <begin position="94"/>
        <end position="134"/>
    </location>
</feature>
<dbReference type="Pfam" id="PF00746">
    <property type="entry name" value="Gram_pos_anchor"/>
    <property type="match status" value="1"/>
</dbReference>
<feature type="non-terminal residue" evidence="10">
    <location>
        <position position="1"/>
    </location>
</feature>
<dbReference type="InterPro" id="IPR013783">
    <property type="entry name" value="Ig-like_fold"/>
</dbReference>
<dbReference type="Gene3D" id="2.60.40.10">
    <property type="entry name" value="Immunoglobulins"/>
    <property type="match status" value="1"/>
</dbReference>
<comment type="similarity">
    <text evidence="2">Belongs to the serine-aspartate repeat-containing protein (SDr) family.</text>
</comment>
<evidence type="ECO:0000313" key="10">
    <source>
        <dbReference type="EMBL" id="ENH96248.1"/>
    </source>
</evidence>
<dbReference type="Proteomes" id="UP000012283">
    <property type="component" value="Unassembled WGS sequence"/>
</dbReference>
<comment type="caution">
    <text evidence="10">The sequence shown here is derived from an EMBL/GenBank/DDBJ whole genome shotgun (WGS) entry which is preliminary data.</text>
</comment>
<evidence type="ECO:0000313" key="11">
    <source>
        <dbReference type="Proteomes" id="UP000012283"/>
    </source>
</evidence>
<dbReference type="NCBIfam" id="TIGR01167">
    <property type="entry name" value="LPXTG_anchor"/>
    <property type="match status" value="1"/>
</dbReference>
<feature type="domain" description="SpaA-like prealbumin fold" evidence="9">
    <location>
        <begin position="3"/>
        <end position="89"/>
    </location>
</feature>
<keyword evidence="6" id="KW-0572">Peptidoglycan-anchor</keyword>
<evidence type="ECO:0000256" key="4">
    <source>
        <dbReference type="ARBA" id="ARBA00022525"/>
    </source>
</evidence>
<dbReference type="RefSeq" id="WP_003472056.1">
    <property type="nucleotide sequence ID" value="NZ_APML01000055.1"/>
</dbReference>
<proteinExistence type="inferred from homology"/>
<keyword evidence="3" id="KW-0134">Cell wall</keyword>
<evidence type="ECO:0000256" key="7">
    <source>
        <dbReference type="SAM" id="Phobius"/>
    </source>
</evidence>
<evidence type="ECO:0000256" key="6">
    <source>
        <dbReference type="ARBA" id="ARBA00023088"/>
    </source>
</evidence>
<protein>
    <submittedName>
        <fullName evidence="10">Collagen adhesion protein</fullName>
    </submittedName>
</protein>
<evidence type="ECO:0000259" key="9">
    <source>
        <dbReference type="Pfam" id="PF17802"/>
    </source>
</evidence>
<dbReference type="eggNOG" id="COG4932">
    <property type="taxonomic scope" value="Bacteria"/>
</dbReference>
<dbReference type="Pfam" id="PF17802">
    <property type="entry name" value="SpaA"/>
    <property type="match status" value="1"/>
</dbReference>
<keyword evidence="7" id="KW-1133">Transmembrane helix</keyword>
<evidence type="ECO:0000256" key="1">
    <source>
        <dbReference type="ARBA" id="ARBA00004168"/>
    </source>
</evidence>
<evidence type="ECO:0000256" key="2">
    <source>
        <dbReference type="ARBA" id="ARBA00007257"/>
    </source>
</evidence>
<keyword evidence="4" id="KW-0964">Secreted</keyword>
<evidence type="ECO:0000256" key="3">
    <source>
        <dbReference type="ARBA" id="ARBA00022512"/>
    </source>
</evidence>
<comment type="subcellular location">
    <subcellularLocation>
        <location evidence="1">Secreted</location>
        <location evidence="1">Cell wall</location>
        <topology evidence="1">Peptidoglycan-anchor</topology>
    </subcellularLocation>
</comment>
<name>N4W7J6_9BACI</name>
<accession>N4W7J6</accession>
<dbReference type="InterPro" id="IPR019931">
    <property type="entry name" value="LPXTG_anchor"/>
</dbReference>
<dbReference type="SUPFAM" id="SSF49478">
    <property type="entry name" value="Cna protein B-type domain"/>
    <property type="match status" value="1"/>
</dbReference>
<reference evidence="10 11" key="1">
    <citation type="submission" date="2013-03" db="EMBL/GenBank/DDBJ databases">
        <title>Draft genome sequence of Gracibacillus halophilus YIM-C55.5, a moderately halophilic and thermophilic organism from the Xiaochaidamu salt lake.</title>
        <authorList>
            <person name="Sugumar T."/>
            <person name="Polireddy D.R."/>
            <person name="Antony A."/>
            <person name="Madhava Y.R."/>
            <person name="Sivakumar N."/>
        </authorList>
    </citation>
    <scope>NUCLEOTIDE SEQUENCE [LARGE SCALE GENOMIC DNA]</scope>
    <source>
        <strain evidence="10 11">YIM-C55.5</strain>
    </source>
</reference>
<dbReference type="InterPro" id="IPR041033">
    <property type="entry name" value="SpaA_PFL_dom_1"/>
</dbReference>
<keyword evidence="7" id="KW-0812">Transmembrane</keyword>
<keyword evidence="7" id="KW-0472">Membrane</keyword>
<evidence type="ECO:0000259" key="8">
    <source>
        <dbReference type="Pfam" id="PF00746"/>
    </source>
</evidence>
<sequence length="142" mass="15888">STGAVELTKFDHKTGDILPNAIFELRQDGKVIEENLSTNENGKIIVDQLPSGEYYFIETKAPEGYELDDSPIEFTIKAGQTERTKVEVVNKLTNKQQEGNLPNTTTNIFSYTLLGGLLVIGGIGALLFNRRKTQKERRIKED</sequence>
<dbReference type="EMBL" id="APML01000055">
    <property type="protein sequence ID" value="ENH96248.1"/>
    <property type="molecule type" value="Genomic_DNA"/>
</dbReference>
<dbReference type="AlphaFoldDB" id="N4W7J6"/>
<organism evidence="10 11">
    <name type="scientific">Gracilibacillus halophilus YIM-C55.5</name>
    <dbReference type="NCBI Taxonomy" id="1308866"/>
    <lineage>
        <taxon>Bacteria</taxon>
        <taxon>Bacillati</taxon>
        <taxon>Bacillota</taxon>
        <taxon>Bacilli</taxon>
        <taxon>Bacillales</taxon>
        <taxon>Bacillaceae</taxon>
        <taxon>Gracilibacillus</taxon>
    </lineage>
</organism>
<dbReference type="STRING" id="1308866.J416_12112"/>
<evidence type="ECO:0000256" key="5">
    <source>
        <dbReference type="ARBA" id="ARBA00022729"/>
    </source>
</evidence>
<feature type="transmembrane region" description="Helical" evidence="7">
    <location>
        <begin position="108"/>
        <end position="128"/>
    </location>
</feature>
<dbReference type="PANTHER" id="PTHR36108">
    <property type="entry name" value="COLOSSIN-B-RELATED"/>
    <property type="match status" value="1"/>
</dbReference>
<dbReference type="PATRIC" id="fig|1308866.3.peg.2449"/>
<keyword evidence="11" id="KW-1185">Reference proteome</keyword>
<gene>
    <name evidence="10" type="ORF">J416_12112</name>
</gene>
<keyword evidence="5" id="KW-0732">Signal</keyword>
<dbReference type="PANTHER" id="PTHR36108:SF13">
    <property type="entry name" value="COLOSSIN-B-RELATED"/>
    <property type="match status" value="1"/>
</dbReference>